<comment type="caution">
    <text evidence="10">The sequence shown here is derived from an EMBL/GenBank/DDBJ whole genome shotgun (WGS) entry which is preliminary data.</text>
</comment>
<evidence type="ECO:0000313" key="11">
    <source>
        <dbReference type="Proteomes" id="UP000481861"/>
    </source>
</evidence>
<keyword evidence="4" id="KW-0805">Transcription regulation</keyword>
<evidence type="ECO:0000256" key="4">
    <source>
        <dbReference type="ARBA" id="ARBA00023015"/>
    </source>
</evidence>
<dbReference type="OrthoDB" id="9986881at2759"/>
<keyword evidence="6" id="KW-0804">Transcription</keyword>
<evidence type="ECO:0000256" key="6">
    <source>
        <dbReference type="ARBA" id="ARBA00023163"/>
    </source>
</evidence>
<evidence type="ECO:0000256" key="5">
    <source>
        <dbReference type="ARBA" id="ARBA00023125"/>
    </source>
</evidence>
<protein>
    <recommendedName>
        <fullName evidence="9">Zn(2)-C6 fungal-type domain-containing protein</fullName>
    </recommendedName>
</protein>
<keyword evidence="7" id="KW-0539">Nucleus</keyword>
<dbReference type="SUPFAM" id="SSF57701">
    <property type="entry name" value="Zn2/Cys6 DNA-binding domain"/>
    <property type="match status" value="1"/>
</dbReference>
<reference evidence="10 11" key="1">
    <citation type="submission" date="2020-01" db="EMBL/GenBank/DDBJ databases">
        <authorList>
            <consortium name="DOE Joint Genome Institute"/>
            <person name="Haridas S."/>
            <person name="Albert R."/>
            <person name="Binder M."/>
            <person name="Bloem J."/>
            <person name="Labutti K."/>
            <person name="Salamov A."/>
            <person name="Andreopoulos B."/>
            <person name="Baker S.E."/>
            <person name="Barry K."/>
            <person name="Bills G."/>
            <person name="Bluhm B.H."/>
            <person name="Cannon C."/>
            <person name="Castanera R."/>
            <person name="Culley D.E."/>
            <person name="Daum C."/>
            <person name="Ezra D."/>
            <person name="Gonzalez J.B."/>
            <person name="Henrissat B."/>
            <person name="Kuo A."/>
            <person name="Liang C."/>
            <person name="Lipzen A."/>
            <person name="Lutzoni F."/>
            <person name="Magnuson J."/>
            <person name="Mondo S."/>
            <person name="Nolan M."/>
            <person name="Ohm R."/>
            <person name="Pangilinan J."/>
            <person name="Park H.-J.H."/>
            <person name="Ramirez L."/>
            <person name="Alfaro M."/>
            <person name="Sun H."/>
            <person name="Tritt A."/>
            <person name="Yoshinaga Y."/>
            <person name="Zwiers L.-H.L."/>
            <person name="Turgeon B.G."/>
            <person name="Goodwin S.B."/>
            <person name="Spatafora J.W."/>
            <person name="Crous P.W."/>
            <person name="Grigoriev I.V."/>
        </authorList>
    </citation>
    <scope>NUCLEOTIDE SEQUENCE [LARGE SCALE GENOMIC DNA]</scope>
    <source>
        <strain evidence="10 11">CBS 611.86</strain>
    </source>
</reference>
<evidence type="ECO:0000256" key="3">
    <source>
        <dbReference type="ARBA" id="ARBA00022833"/>
    </source>
</evidence>
<dbReference type="PANTHER" id="PTHR47782:SF12">
    <property type="entry name" value="ZN(II)2CYS6 TRANSCRIPTION FACTOR (EUROFUNG)"/>
    <property type="match status" value="1"/>
</dbReference>
<dbReference type="PANTHER" id="PTHR47782">
    <property type="entry name" value="ZN(II)2CYS6 TRANSCRIPTION FACTOR (EUROFUNG)-RELATED"/>
    <property type="match status" value="1"/>
</dbReference>
<dbReference type="GO" id="GO:0043565">
    <property type="term" value="F:sequence-specific DNA binding"/>
    <property type="evidence" value="ECO:0007669"/>
    <property type="project" value="TreeGrafter"/>
</dbReference>
<dbReference type="Gene3D" id="4.10.240.10">
    <property type="entry name" value="Zn(2)-C6 fungal-type DNA-binding domain"/>
    <property type="match status" value="1"/>
</dbReference>
<dbReference type="GO" id="GO:0008270">
    <property type="term" value="F:zinc ion binding"/>
    <property type="evidence" value="ECO:0007669"/>
    <property type="project" value="InterPro"/>
</dbReference>
<accession>A0A7C8MGA9</accession>
<dbReference type="AlphaFoldDB" id="A0A7C8MGA9"/>
<dbReference type="SMART" id="SM00066">
    <property type="entry name" value="GAL4"/>
    <property type="match status" value="1"/>
</dbReference>
<dbReference type="InterPro" id="IPR036864">
    <property type="entry name" value="Zn2-C6_fun-type_DNA-bd_sf"/>
</dbReference>
<evidence type="ECO:0000256" key="1">
    <source>
        <dbReference type="ARBA" id="ARBA00004123"/>
    </source>
</evidence>
<organism evidence="10 11">
    <name type="scientific">Massariosphaeria phaeospora</name>
    <dbReference type="NCBI Taxonomy" id="100035"/>
    <lineage>
        <taxon>Eukaryota</taxon>
        <taxon>Fungi</taxon>
        <taxon>Dikarya</taxon>
        <taxon>Ascomycota</taxon>
        <taxon>Pezizomycotina</taxon>
        <taxon>Dothideomycetes</taxon>
        <taxon>Pleosporomycetidae</taxon>
        <taxon>Pleosporales</taxon>
        <taxon>Pleosporales incertae sedis</taxon>
        <taxon>Massariosphaeria</taxon>
    </lineage>
</organism>
<evidence type="ECO:0000256" key="8">
    <source>
        <dbReference type="SAM" id="MobiDB-lite"/>
    </source>
</evidence>
<dbReference type="GO" id="GO:0000981">
    <property type="term" value="F:DNA-binding transcription factor activity, RNA polymerase II-specific"/>
    <property type="evidence" value="ECO:0007669"/>
    <property type="project" value="InterPro"/>
</dbReference>
<proteinExistence type="predicted"/>
<feature type="domain" description="Zn(2)-C6 fungal-type" evidence="9">
    <location>
        <begin position="34"/>
        <end position="63"/>
    </location>
</feature>
<gene>
    <name evidence="10" type="ORF">BDV95DRAFT_209792</name>
</gene>
<evidence type="ECO:0000256" key="7">
    <source>
        <dbReference type="ARBA" id="ARBA00023242"/>
    </source>
</evidence>
<name>A0A7C8MGA9_9PLEO</name>
<keyword evidence="5" id="KW-0238">DNA-binding</keyword>
<dbReference type="CDD" id="cd00067">
    <property type="entry name" value="GAL4"/>
    <property type="match status" value="1"/>
</dbReference>
<dbReference type="Pfam" id="PF00172">
    <property type="entry name" value="Zn_clus"/>
    <property type="match status" value="1"/>
</dbReference>
<dbReference type="GO" id="GO:0045944">
    <property type="term" value="P:positive regulation of transcription by RNA polymerase II"/>
    <property type="evidence" value="ECO:0007669"/>
    <property type="project" value="TreeGrafter"/>
</dbReference>
<dbReference type="PROSITE" id="PS00463">
    <property type="entry name" value="ZN2_CY6_FUNGAL_1"/>
    <property type="match status" value="1"/>
</dbReference>
<dbReference type="InterPro" id="IPR052202">
    <property type="entry name" value="Yeast_MetPath_Reg"/>
</dbReference>
<dbReference type="PROSITE" id="PS50048">
    <property type="entry name" value="ZN2_CY6_FUNGAL_2"/>
    <property type="match status" value="1"/>
</dbReference>
<sequence>MCPFTSLPAGEGPNRFSPGSVKDWQSRRKSVSNACERCRRRKIKCDGDTPCSTCKRFSLQCVRTQKPREVVASEHQAALEGRIHQLEAQLAAHVNAPMHGMESIDETVMGVPPATFDWQSPPPLTIDTHFSTPYSPNNDLDLGSFSAGSMPSIAITECEQFPTLASPSSPVPSFWSGTTRASSPDLPPTSTPQYALSHAAGSTSFSPPLHTAPSWEFMAHSAPAQLKPAHVSHSLDLSRRTSVSSFSIDSDDAAISPYADADSDPDVLPLAPAPRLPRTGIFAAQTEAQPSGQPHATFNDRSRAIATTPLPSRFEAETLTAEFVEHLEALAGHKVYAINPALFGQFCEIVYPDPRSQTTSPVASVVSLQMARFHVFLAMAIGMKLRIRDQPENTNALLDTCYGLAMQQAAAVTFWQESGAVEAAQLLSIFASIRKDVGFAPKPLQASFSW</sequence>
<dbReference type="EMBL" id="JAADJZ010000028">
    <property type="protein sequence ID" value="KAF2866405.1"/>
    <property type="molecule type" value="Genomic_DNA"/>
</dbReference>
<evidence type="ECO:0000256" key="2">
    <source>
        <dbReference type="ARBA" id="ARBA00022723"/>
    </source>
</evidence>
<dbReference type="InterPro" id="IPR001138">
    <property type="entry name" value="Zn2Cys6_DnaBD"/>
</dbReference>
<dbReference type="Proteomes" id="UP000481861">
    <property type="component" value="Unassembled WGS sequence"/>
</dbReference>
<keyword evidence="11" id="KW-1185">Reference proteome</keyword>
<evidence type="ECO:0000313" key="10">
    <source>
        <dbReference type="EMBL" id="KAF2866405.1"/>
    </source>
</evidence>
<dbReference type="GO" id="GO:0005634">
    <property type="term" value="C:nucleus"/>
    <property type="evidence" value="ECO:0007669"/>
    <property type="project" value="UniProtKB-SubCell"/>
</dbReference>
<keyword evidence="2" id="KW-0479">Metal-binding</keyword>
<feature type="region of interest" description="Disordered" evidence="8">
    <location>
        <begin position="1"/>
        <end position="23"/>
    </location>
</feature>
<feature type="region of interest" description="Disordered" evidence="8">
    <location>
        <begin position="169"/>
        <end position="201"/>
    </location>
</feature>
<comment type="subcellular location">
    <subcellularLocation>
        <location evidence="1">Nucleus</location>
    </subcellularLocation>
</comment>
<evidence type="ECO:0000259" key="9">
    <source>
        <dbReference type="PROSITE" id="PS50048"/>
    </source>
</evidence>
<keyword evidence="3" id="KW-0862">Zinc</keyword>